<name>C6H545_AJECH</name>
<dbReference type="HOGENOM" id="CLU_1926972_0_0_1"/>
<proteinExistence type="predicted"/>
<evidence type="ECO:0000313" key="1">
    <source>
        <dbReference type="EMBL" id="EER44787.1"/>
    </source>
</evidence>
<dbReference type="OMA" id="QMEAGVM"/>
<sequence>MEQMTQISSQTLESLQQMKMEEPSSACSAFQMFVADVLKIIPTSDLESTVSIPSIPSSLRRNREGDYTYLDGASQMEAGVMTAGYQRNSVNWKACSQGIDAPTLPPHIAAPPESDGVETSRFFEHLLYMDF</sequence>
<dbReference type="VEuPathDB" id="FungiDB:HCDG_00366"/>
<reference evidence="2" key="1">
    <citation type="submission" date="2009-05" db="EMBL/GenBank/DDBJ databases">
        <title>The genome sequence of Ajellomyces capsulatus strain H143.</title>
        <authorList>
            <person name="Champion M."/>
            <person name="Cuomo C.A."/>
            <person name="Ma L.-J."/>
            <person name="Henn M.R."/>
            <person name="Sil A."/>
            <person name="Goldman B."/>
            <person name="Young S.K."/>
            <person name="Kodira C.D."/>
            <person name="Zeng Q."/>
            <person name="Koehrsen M."/>
            <person name="Alvarado L."/>
            <person name="Berlin A.M."/>
            <person name="Borenstein D."/>
            <person name="Chen Z."/>
            <person name="Engels R."/>
            <person name="Freedman E."/>
            <person name="Gellesch M."/>
            <person name="Goldberg J."/>
            <person name="Griggs A."/>
            <person name="Gujja S."/>
            <person name="Heiman D.I."/>
            <person name="Hepburn T.A."/>
            <person name="Howarth C."/>
            <person name="Jen D."/>
            <person name="Larson L."/>
            <person name="Lewis B."/>
            <person name="Mehta T."/>
            <person name="Park D."/>
            <person name="Pearson M."/>
            <person name="Roberts A."/>
            <person name="Saif S."/>
            <person name="Shea T.D."/>
            <person name="Shenoy N."/>
            <person name="Sisk P."/>
            <person name="Stolte C."/>
            <person name="Sykes S."/>
            <person name="Walk T."/>
            <person name="White J."/>
            <person name="Yandava C."/>
            <person name="Klein B."/>
            <person name="McEwen J.G."/>
            <person name="Puccia R."/>
            <person name="Goldman G.H."/>
            <person name="Felipe M.S."/>
            <person name="Nino-Vega G."/>
            <person name="San-Blas G."/>
            <person name="Taylor J.W."/>
            <person name="Mendoza L."/>
            <person name="Galagan J.E."/>
            <person name="Nusbaum C."/>
            <person name="Birren B.W."/>
        </authorList>
    </citation>
    <scope>NUCLEOTIDE SEQUENCE [LARGE SCALE GENOMIC DNA]</scope>
    <source>
        <strain evidence="2">H143</strain>
    </source>
</reference>
<dbReference type="Proteomes" id="UP000002624">
    <property type="component" value="Unassembled WGS sequence"/>
</dbReference>
<dbReference type="EMBL" id="GG692419">
    <property type="protein sequence ID" value="EER44787.1"/>
    <property type="molecule type" value="Genomic_DNA"/>
</dbReference>
<gene>
    <name evidence="1" type="ORF">HCDG_00366</name>
</gene>
<dbReference type="AlphaFoldDB" id="C6H545"/>
<evidence type="ECO:0000313" key="2">
    <source>
        <dbReference type="Proteomes" id="UP000002624"/>
    </source>
</evidence>
<organism evidence="1 2">
    <name type="scientific">Ajellomyces capsulatus (strain H143)</name>
    <name type="common">Darling's disease fungus</name>
    <name type="synonym">Histoplasma capsulatum</name>
    <dbReference type="NCBI Taxonomy" id="544712"/>
    <lineage>
        <taxon>Eukaryota</taxon>
        <taxon>Fungi</taxon>
        <taxon>Dikarya</taxon>
        <taxon>Ascomycota</taxon>
        <taxon>Pezizomycotina</taxon>
        <taxon>Eurotiomycetes</taxon>
        <taxon>Eurotiomycetidae</taxon>
        <taxon>Onygenales</taxon>
        <taxon>Ajellomycetaceae</taxon>
        <taxon>Histoplasma</taxon>
    </lineage>
</organism>
<protein>
    <submittedName>
        <fullName evidence="1">Uncharacterized protein</fullName>
    </submittedName>
</protein>
<accession>C6H545</accession>